<evidence type="ECO:0000313" key="2">
    <source>
        <dbReference type="Proteomes" id="UP000274822"/>
    </source>
</evidence>
<proteinExistence type="predicted"/>
<dbReference type="AlphaFoldDB" id="A0A433QT82"/>
<reference evidence="1 2" key="1">
    <citation type="journal article" date="2018" name="New Phytol.">
        <title>Phylogenomics of Endogonaceae and evolution of mycorrhizas within Mucoromycota.</title>
        <authorList>
            <person name="Chang Y."/>
            <person name="Desiro A."/>
            <person name="Na H."/>
            <person name="Sandor L."/>
            <person name="Lipzen A."/>
            <person name="Clum A."/>
            <person name="Barry K."/>
            <person name="Grigoriev I.V."/>
            <person name="Martin F.M."/>
            <person name="Stajich J.E."/>
            <person name="Smith M.E."/>
            <person name="Bonito G."/>
            <person name="Spatafora J.W."/>
        </authorList>
    </citation>
    <scope>NUCLEOTIDE SEQUENCE [LARGE SCALE GENOMIC DNA]</scope>
    <source>
        <strain evidence="1 2">AD002</strain>
    </source>
</reference>
<name>A0A433QT82_9FUNG</name>
<dbReference type="EMBL" id="RBNJ01001596">
    <property type="protein sequence ID" value="RUS32999.1"/>
    <property type="molecule type" value="Genomic_DNA"/>
</dbReference>
<dbReference type="Proteomes" id="UP000274822">
    <property type="component" value="Unassembled WGS sequence"/>
</dbReference>
<accession>A0A433QT82</accession>
<comment type="caution">
    <text evidence="1">The sequence shown here is derived from an EMBL/GenBank/DDBJ whole genome shotgun (WGS) entry which is preliminary data.</text>
</comment>
<keyword evidence="2" id="KW-1185">Reference proteome</keyword>
<sequence length="74" mass="8457">MYFVFPLRTWGKNPHLLTGKNPGGMMHKAHAQTLWVIGLEARYQELDVLHIYASKRKVSHVEDNAGRLDGLVNE</sequence>
<gene>
    <name evidence="1" type="ORF">BC938DRAFT_473557</name>
</gene>
<protein>
    <submittedName>
        <fullName evidence="1">Uncharacterized protein</fullName>
    </submittedName>
</protein>
<organism evidence="1 2">
    <name type="scientific">Jimgerdemannia flammicorona</name>
    <dbReference type="NCBI Taxonomy" id="994334"/>
    <lineage>
        <taxon>Eukaryota</taxon>
        <taxon>Fungi</taxon>
        <taxon>Fungi incertae sedis</taxon>
        <taxon>Mucoromycota</taxon>
        <taxon>Mucoromycotina</taxon>
        <taxon>Endogonomycetes</taxon>
        <taxon>Endogonales</taxon>
        <taxon>Endogonaceae</taxon>
        <taxon>Jimgerdemannia</taxon>
    </lineage>
</organism>
<evidence type="ECO:0000313" key="1">
    <source>
        <dbReference type="EMBL" id="RUS32999.1"/>
    </source>
</evidence>